<feature type="non-terminal residue" evidence="1">
    <location>
        <position position="1"/>
    </location>
</feature>
<gene>
    <name evidence="1" type="ORF">L9F63_020504</name>
</gene>
<evidence type="ECO:0000313" key="2">
    <source>
        <dbReference type="Proteomes" id="UP001233999"/>
    </source>
</evidence>
<dbReference type="EMBL" id="JASPKZ010007245">
    <property type="protein sequence ID" value="KAJ9585862.1"/>
    <property type="molecule type" value="Genomic_DNA"/>
</dbReference>
<reference evidence="1" key="2">
    <citation type="submission" date="2023-05" db="EMBL/GenBank/DDBJ databases">
        <authorList>
            <person name="Fouks B."/>
        </authorList>
    </citation>
    <scope>NUCLEOTIDE SEQUENCE</scope>
    <source>
        <strain evidence="1">Stay&amp;Tobe</strain>
        <tissue evidence="1">Testes</tissue>
    </source>
</reference>
<reference evidence="1" key="1">
    <citation type="journal article" date="2023" name="IScience">
        <title>Live-bearing cockroach genome reveals convergent evolutionary mechanisms linked to viviparity in insects and beyond.</title>
        <authorList>
            <person name="Fouks B."/>
            <person name="Harrison M.C."/>
            <person name="Mikhailova A.A."/>
            <person name="Marchal E."/>
            <person name="English S."/>
            <person name="Carruthers M."/>
            <person name="Jennings E.C."/>
            <person name="Chiamaka E.L."/>
            <person name="Frigard R.A."/>
            <person name="Pippel M."/>
            <person name="Attardo G.M."/>
            <person name="Benoit J.B."/>
            <person name="Bornberg-Bauer E."/>
            <person name="Tobe S.S."/>
        </authorList>
    </citation>
    <scope>NUCLEOTIDE SEQUENCE</scope>
    <source>
        <strain evidence="1">Stay&amp;Tobe</strain>
    </source>
</reference>
<protein>
    <submittedName>
        <fullName evidence="1">Uncharacterized protein</fullName>
    </submittedName>
</protein>
<comment type="caution">
    <text evidence="1">The sequence shown here is derived from an EMBL/GenBank/DDBJ whole genome shotgun (WGS) entry which is preliminary data.</text>
</comment>
<dbReference type="Proteomes" id="UP001233999">
    <property type="component" value="Unassembled WGS sequence"/>
</dbReference>
<keyword evidence="2" id="KW-1185">Reference proteome</keyword>
<feature type="non-terminal residue" evidence="1">
    <location>
        <position position="88"/>
    </location>
</feature>
<organism evidence="1 2">
    <name type="scientific">Diploptera punctata</name>
    <name type="common">Pacific beetle cockroach</name>
    <dbReference type="NCBI Taxonomy" id="6984"/>
    <lineage>
        <taxon>Eukaryota</taxon>
        <taxon>Metazoa</taxon>
        <taxon>Ecdysozoa</taxon>
        <taxon>Arthropoda</taxon>
        <taxon>Hexapoda</taxon>
        <taxon>Insecta</taxon>
        <taxon>Pterygota</taxon>
        <taxon>Neoptera</taxon>
        <taxon>Polyneoptera</taxon>
        <taxon>Dictyoptera</taxon>
        <taxon>Blattodea</taxon>
        <taxon>Blaberoidea</taxon>
        <taxon>Blaberidae</taxon>
        <taxon>Diplopterinae</taxon>
        <taxon>Diploptera</taxon>
    </lineage>
</organism>
<accession>A0AAD7ZSL9</accession>
<dbReference type="AlphaFoldDB" id="A0AAD7ZSL9"/>
<name>A0AAD7ZSL9_DIPPU</name>
<evidence type="ECO:0000313" key="1">
    <source>
        <dbReference type="EMBL" id="KAJ9585862.1"/>
    </source>
</evidence>
<sequence length="88" mass="9993">HSSASALRNFYKNRIAPYETLLPSYEELQTRICTEPRFAVIFSSYMVTGLEKSKKLSCNVTAITQASFPEILSMAVAKGSPYREQFDY</sequence>
<proteinExistence type="predicted"/>